<organism evidence="2 3">
    <name type="scientific">Piscinibacter sakaiensis</name>
    <name type="common">Ideonella sakaiensis</name>
    <dbReference type="NCBI Taxonomy" id="1547922"/>
    <lineage>
        <taxon>Bacteria</taxon>
        <taxon>Pseudomonadati</taxon>
        <taxon>Pseudomonadota</taxon>
        <taxon>Betaproteobacteria</taxon>
        <taxon>Burkholderiales</taxon>
        <taxon>Sphaerotilaceae</taxon>
        <taxon>Piscinibacter</taxon>
    </lineage>
</organism>
<feature type="transmembrane region" description="Helical" evidence="1">
    <location>
        <begin position="15"/>
        <end position="37"/>
    </location>
</feature>
<feature type="transmembrane region" description="Helical" evidence="1">
    <location>
        <begin position="352"/>
        <end position="374"/>
    </location>
</feature>
<dbReference type="SUPFAM" id="SSF53850">
    <property type="entry name" value="Periplasmic binding protein-like II"/>
    <property type="match status" value="1"/>
</dbReference>
<dbReference type="Pfam" id="PF16868">
    <property type="entry name" value="NMT1_3"/>
    <property type="match status" value="1"/>
</dbReference>
<keyword evidence="2" id="KW-0675">Receptor</keyword>
<dbReference type="STRING" id="1547922.ISF6_3639"/>
<keyword evidence="1" id="KW-1133">Transmembrane helix</keyword>
<sequence length="452" mass="49431">MPQVLRHTLLSARDLLVTAGPFLLLALLLLGLAYLVLDPSPPRRVVLATGADQGAYAEFGRRYQAQLKEDGIEVVLRPTQGAAENLALLRDPGSGVDLAFLQGGADDAEAARGDEPLDPALRSLGSLFYEPVWLFYRQDAALRLLGGQPLTRLNQLGGWRLNIGAPGSGVPNLMLRLLQANGVDPQALTLLRQPQTPAVMSLLAGGADALVFASAPESLMVQMLLKTPGIALFDVAQAEAYARRFPFMSPVVLPRGVVDLAADQPPTDVRLVAPTATLVARESVHPALVQLFVQAAHRIHGEAGWFQRKGDFPNPRNSERMLAPEAERYYRSGPPFLQRTLPFWVANLVDRMWVVLVSIIAILIPLSRIVPPLYQFRVRSRVFRWYGQLQALENAIGRRPREALVQELDEIEARVARVHVPLSYADELYSLRGHIDLVRAKLAAAPGPSAAA</sequence>
<comment type="caution">
    <text evidence="2">The sequence shown here is derived from an EMBL/GenBank/DDBJ whole genome shotgun (WGS) entry which is preliminary data.</text>
</comment>
<keyword evidence="1" id="KW-0472">Membrane</keyword>
<proteinExistence type="predicted"/>
<dbReference type="PANTHER" id="PTHR42941">
    <property type="entry name" value="SLL1037 PROTEIN"/>
    <property type="match status" value="1"/>
</dbReference>
<evidence type="ECO:0000313" key="2">
    <source>
        <dbReference type="EMBL" id="GAP37694.1"/>
    </source>
</evidence>
<keyword evidence="1" id="KW-0812">Transmembrane</keyword>
<dbReference type="OrthoDB" id="237270at2"/>
<protein>
    <submittedName>
        <fullName evidence="2">TRAP transporter solute receptor, TAXI family</fullName>
    </submittedName>
</protein>
<reference evidence="3" key="1">
    <citation type="submission" date="2015-07" db="EMBL/GenBank/DDBJ databases">
        <title>Discovery of a poly(ethylene terephthalate assimilation.</title>
        <authorList>
            <person name="Yoshida S."/>
            <person name="Hiraga K."/>
            <person name="Takehana T."/>
            <person name="Taniguchi I."/>
            <person name="Yamaji H."/>
            <person name="Maeda Y."/>
            <person name="Toyohara K."/>
            <person name="Miyamoto K."/>
            <person name="Kimura Y."/>
            <person name="Oda K."/>
        </authorList>
    </citation>
    <scope>NUCLEOTIDE SEQUENCE [LARGE SCALE GENOMIC DNA]</scope>
    <source>
        <strain evidence="3">NBRC 110686 / TISTR 2288 / 201-F6</strain>
    </source>
</reference>
<keyword evidence="3" id="KW-1185">Reference proteome</keyword>
<evidence type="ECO:0000313" key="3">
    <source>
        <dbReference type="Proteomes" id="UP000037660"/>
    </source>
</evidence>
<evidence type="ECO:0000256" key="1">
    <source>
        <dbReference type="SAM" id="Phobius"/>
    </source>
</evidence>
<reference evidence="2 3" key="2">
    <citation type="journal article" date="2016" name="Science">
        <title>A bacterium that degrades and assimilates poly(ethylene terephthalate).</title>
        <authorList>
            <person name="Yoshida S."/>
            <person name="Hiraga K."/>
            <person name="Takehana T."/>
            <person name="Taniguchi I."/>
            <person name="Yamaji H."/>
            <person name="Maeda Y."/>
            <person name="Toyohara K."/>
            <person name="Miyamoto K."/>
            <person name="Kimura Y."/>
            <person name="Oda K."/>
        </authorList>
    </citation>
    <scope>NUCLEOTIDE SEQUENCE [LARGE SCALE GENOMIC DNA]</scope>
    <source>
        <strain evidence="3">NBRC 110686 / TISTR 2288 / 201-F6</strain>
    </source>
</reference>
<dbReference type="Proteomes" id="UP000037660">
    <property type="component" value="Unassembled WGS sequence"/>
</dbReference>
<dbReference type="EMBL" id="BBYR01000054">
    <property type="protein sequence ID" value="GAP37694.1"/>
    <property type="molecule type" value="Genomic_DNA"/>
</dbReference>
<name>A0A0K8P5B4_PISS1</name>
<dbReference type="AlphaFoldDB" id="A0A0K8P5B4"/>
<dbReference type="RefSeq" id="WP_054021610.1">
    <property type="nucleotide sequence ID" value="NZ_BBYR01000054.1"/>
</dbReference>
<accession>A0A0K8P5B4</accession>
<dbReference type="Gene3D" id="3.40.190.10">
    <property type="entry name" value="Periplasmic binding protein-like II"/>
    <property type="match status" value="2"/>
</dbReference>
<dbReference type="InterPro" id="IPR011852">
    <property type="entry name" value="TRAP_TAXI"/>
</dbReference>
<gene>
    <name evidence="2" type="ORF">ISF6_3639</name>
</gene>
<dbReference type="PANTHER" id="PTHR42941:SF1">
    <property type="entry name" value="SLL1037 PROTEIN"/>
    <property type="match status" value="1"/>
</dbReference>